<evidence type="ECO:0000256" key="3">
    <source>
        <dbReference type="ARBA" id="ARBA00023002"/>
    </source>
</evidence>
<organism evidence="5 6">
    <name type="scientific">Mycobacterium scrofulaceum</name>
    <dbReference type="NCBI Taxonomy" id="1783"/>
    <lineage>
        <taxon>Bacteria</taxon>
        <taxon>Bacillati</taxon>
        <taxon>Actinomycetota</taxon>
        <taxon>Actinomycetes</taxon>
        <taxon>Mycobacteriales</taxon>
        <taxon>Mycobacteriaceae</taxon>
        <taxon>Mycobacterium</taxon>
    </lineage>
</organism>
<dbReference type="InterPro" id="IPR036318">
    <property type="entry name" value="FAD-bd_PCMH-like_sf"/>
</dbReference>
<dbReference type="SUPFAM" id="SSF55447">
    <property type="entry name" value="CO dehydrogenase flavoprotein C-terminal domain-like"/>
    <property type="match status" value="1"/>
</dbReference>
<dbReference type="GO" id="GO:0071949">
    <property type="term" value="F:FAD binding"/>
    <property type="evidence" value="ECO:0007669"/>
    <property type="project" value="InterPro"/>
</dbReference>
<evidence type="ECO:0000256" key="1">
    <source>
        <dbReference type="ARBA" id="ARBA00022630"/>
    </source>
</evidence>
<dbReference type="Gene3D" id="3.30.465.10">
    <property type="match status" value="1"/>
</dbReference>
<feature type="domain" description="FAD-binding PCMH-type" evidence="4">
    <location>
        <begin position="1"/>
        <end position="177"/>
    </location>
</feature>
<dbReference type="Gene3D" id="3.30.390.50">
    <property type="entry name" value="CO dehydrogenase flavoprotein, C-terminal domain"/>
    <property type="match status" value="1"/>
</dbReference>
<dbReference type="Proteomes" id="UP000092207">
    <property type="component" value="Unassembled WGS sequence"/>
</dbReference>
<keyword evidence="1" id="KW-0285">Flavoprotein</keyword>
<dbReference type="InterPro" id="IPR016167">
    <property type="entry name" value="FAD-bd_PCMH_sub1"/>
</dbReference>
<accession>A0A1A2U7P5</accession>
<dbReference type="PROSITE" id="PS51387">
    <property type="entry name" value="FAD_PCMH"/>
    <property type="match status" value="1"/>
</dbReference>
<dbReference type="InterPro" id="IPR036683">
    <property type="entry name" value="CO_DH_flav_C_dom_sf"/>
</dbReference>
<dbReference type="Pfam" id="PF03450">
    <property type="entry name" value="CO_deh_flav_C"/>
    <property type="match status" value="1"/>
</dbReference>
<name>A0A1A2U7P5_MYCSC</name>
<proteinExistence type="predicted"/>
<evidence type="ECO:0000313" key="6">
    <source>
        <dbReference type="Proteomes" id="UP000092207"/>
    </source>
</evidence>
<dbReference type="AlphaFoldDB" id="A0A1A2U7P5"/>
<evidence type="ECO:0000259" key="4">
    <source>
        <dbReference type="PROSITE" id="PS51387"/>
    </source>
</evidence>
<reference evidence="5 6" key="1">
    <citation type="submission" date="2016-06" db="EMBL/GenBank/DDBJ databases">
        <authorList>
            <person name="Kjaerup R.B."/>
            <person name="Dalgaard T.S."/>
            <person name="Juul-Madsen H.R."/>
        </authorList>
    </citation>
    <scope>NUCLEOTIDE SEQUENCE [LARGE SCALE GENOMIC DNA]</scope>
    <source>
        <strain evidence="5 6">E2838</strain>
    </source>
</reference>
<comment type="caution">
    <text evidence="5">The sequence shown here is derived from an EMBL/GenBank/DDBJ whole genome shotgun (WGS) entry which is preliminary data.</text>
</comment>
<dbReference type="Pfam" id="PF00941">
    <property type="entry name" value="FAD_binding_5"/>
    <property type="match status" value="1"/>
</dbReference>
<dbReference type="GO" id="GO:0016491">
    <property type="term" value="F:oxidoreductase activity"/>
    <property type="evidence" value="ECO:0007669"/>
    <property type="project" value="UniProtKB-KW"/>
</dbReference>
<dbReference type="PANTHER" id="PTHR42659">
    <property type="entry name" value="XANTHINE DEHYDROGENASE SUBUNIT C-RELATED"/>
    <property type="match status" value="1"/>
</dbReference>
<dbReference type="OrthoDB" id="9793944at2"/>
<dbReference type="SMART" id="SM01092">
    <property type="entry name" value="CO_deh_flav_C"/>
    <property type="match status" value="1"/>
</dbReference>
<dbReference type="InterPro" id="IPR005107">
    <property type="entry name" value="CO_DH_flav_C"/>
</dbReference>
<dbReference type="InterPro" id="IPR002346">
    <property type="entry name" value="Mopterin_DH_FAD-bd"/>
</dbReference>
<dbReference type="InterPro" id="IPR016166">
    <property type="entry name" value="FAD-bd_PCMH"/>
</dbReference>
<dbReference type="InterPro" id="IPR016169">
    <property type="entry name" value="FAD-bd_PCMH_sub2"/>
</dbReference>
<dbReference type="InterPro" id="IPR051312">
    <property type="entry name" value="Diverse_Substr_Oxidored"/>
</dbReference>
<dbReference type="EMBL" id="LZJY01000451">
    <property type="protein sequence ID" value="OBH84679.1"/>
    <property type="molecule type" value="Genomic_DNA"/>
</dbReference>
<evidence type="ECO:0000313" key="5">
    <source>
        <dbReference type="EMBL" id="OBH84679.1"/>
    </source>
</evidence>
<dbReference type="Gene3D" id="3.30.43.10">
    <property type="entry name" value="Uridine Diphospho-n-acetylenolpyruvylglucosamine Reductase, domain 2"/>
    <property type="match status" value="1"/>
</dbReference>
<evidence type="ECO:0000256" key="2">
    <source>
        <dbReference type="ARBA" id="ARBA00022827"/>
    </source>
</evidence>
<dbReference type="RefSeq" id="WP_067268702.1">
    <property type="nucleotide sequence ID" value="NZ_LZJW01000012.1"/>
</dbReference>
<keyword evidence="2" id="KW-0274">FAD</keyword>
<protein>
    <submittedName>
        <fullName evidence="5">Carbon monoxide dehydrogenase</fullName>
    </submittedName>
</protein>
<dbReference type="SUPFAM" id="SSF56176">
    <property type="entry name" value="FAD-binding/transporter-associated domain-like"/>
    <property type="match status" value="1"/>
</dbReference>
<sequence>MKPAAFDYHRPDTIEEAVSLLAELGDDAKILAGGQSLVPMLAMRLAYFDHLIDISRLPELQGIERRGSELWIGAGTTEAVVGSDEQVRQAVPLLTRVTPFVGHFQIRNRGTLGGSIAHADAAGEYPAVALTLDAVMEVASPRGRREIAAADFFAGVWETTMESDEVLTGVRFPIWDGRCGFAVEEFSRRHGDFAIAGALVAVQLDDNDRVARCAIGLLGMGSTVRRATAAEVVAVGRPVGELVPEEIGQAAMNGLDDVPNDLQGTASYRLKVGATMAARAWTRATAEAATGANDA</sequence>
<keyword evidence="3" id="KW-0560">Oxidoreductase</keyword>
<gene>
    <name evidence="5" type="ORF">A5679_04100</name>
</gene>
<dbReference type="PANTHER" id="PTHR42659:SF2">
    <property type="entry name" value="XANTHINE DEHYDROGENASE SUBUNIT C-RELATED"/>
    <property type="match status" value="1"/>
</dbReference>